<dbReference type="GO" id="GO:0003677">
    <property type="term" value="F:DNA binding"/>
    <property type="evidence" value="ECO:0007669"/>
    <property type="project" value="UniProtKB-KW"/>
</dbReference>
<reference evidence="12" key="1">
    <citation type="submission" date="2015-02" db="EMBL/GenBank/DDBJ databases">
        <title>A novel member of the family Ruminococcaceae isolated from human feces.</title>
        <authorList>
            <person name="Shkoporov A.N."/>
            <person name="Chaplin A.V."/>
            <person name="Motuzova O.V."/>
            <person name="Kafarskaia L.I."/>
            <person name="Khokhlova E.V."/>
            <person name="Efimov B.A."/>
        </authorList>
    </citation>
    <scope>NUCLEOTIDE SEQUENCE [LARGE SCALE GENOMIC DNA]</scope>
    <source>
        <strain evidence="12">585-1</strain>
    </source>
</reference>
<keyword evidence="13" id="KW-1185">Reference proteome</keyword>
<comment type="similarity">
    <text evidence="1">Belongs to the helicase family. DnaB subfamily.</text>
</comment>
<keyword evidence="5" id="KW-0347">Helicase</keyword>
<keyword evidence="8" id="KW-0413">Isomerase</keyword>
<evidence type="ECO:0000256" key="2">
    <source>
        <dbReference type="ARBA" id="ARBA00022705"/>
    </source>
</evidence>
<dbReference type="SUPFAM" id="SSF52540">
    <property type="entry name" value="P-loop containing nucleoside triphosphate hydrolases"/>
    <property type="match status" value="1"/>
</dbReference>
<keyword evidence="3" id="KW-0547">Nucleotide-binding</keyword>
<evidence type="ECO:0000256" key="10">
    <source>
        <dbReference type="ARBA" id="ARBA00048954"/>
    </source>
</evidence>
<dbReference type="Gene3D" id="3.40.50.300">
    <property type="entry name" value="P-loop containing nucleotide triphosphate hydrolases"/>
    <property type="match status" value="1"/>
</dbReference>
<dbReference type="Gene3D" id="1.10.860.10">
    <property type="entry name" value="DNAb Helicase, Chain A"/>
    <property type="match status" value="1"/>
</dbReference>
<dbReference type="GO" id="GO:0005524">
    <property type="term" value="F:ATP binding"/>
    <property type="evidence" value="ECO:0007669"/>
    <property type="project" value="UniProtKB-KW"/>
</dbReference>
<keyword evidence="6" id="KW-0067">ATP-binding</keyword>
<dbReference type="Pfam" id="PF00772">
    <property type="entry name" value="DnaB"/>
    <property type="match status" value="1"/>
</dbReference>
<gene>
    <name evidence="12" type="ORF">TQ39_13365</name>
</gene>
<keyword evidence="7" id="KW-0238">DNA-binding</keyword>
<dbReference type="EMBL" id="JXXK01000021">
    <property type="protein sequence ID" value="KJF39197.1"/>
    <property type="molecule type" value="Genomic_DNA"/>
</dbReference>
<dbReference type="PROSITE" id="PS51199">
    <property type="entry name" value="SF4_HELICASE"/>
    <property type="match status" value="1"/>
</dbReference>
<dbReference type="RefSeq" id="WP_050005883.1">
    <property type="nucleotide sequence ID" value="NZ_JXXK01000021.1"/>
</dbReference>
<evidence type="ECO:0000313" key="12">
    <source>
        <dbReference type="EMBL" id="KJF39197.1"/>
    </source>
</evidence>
<dbReference type="EC" id="5.6.2.3" evidence="9"/>
<dbReference type="GO" id="GO:0005829">
    <property type="term" value="C:cytosol"/>
    <property type="evidence" value="ECO:0007669"/>
    <property type="project" value="TreeGrafter"/>
</dbReference>
<dbReference type="InterPro" id="IPR007694">
    <property type="entry name" value="DNA_helicase_DnaB-like_C"/>
</dbReference>
<sequence length="414" mass="46540">MLGAEQSVIGCLMLEPALLDKARTMLSPKMFEAEPLARIFSCMLKLKKAGMPVDAVTVVSKLGAEYDGIIRECASITPRIETFPQYSALVLDAWRERTLVTDLQSLAISGHTADEMTAELERMAAQQRDIMQHVHSTSEQTFLEAVTEAYQNLFRPDTSLKTDWKQFNDVLGGLQRGCLYIIAARPGDGKTDFSMHLAVQLAKRYRVDYRSLEMTKEQLVHRILSRVCMINSTRFRDHDIDENAQKRIGIAVDRMGDLHLVMDDTPGISAEDVEAKLASNKPDAMFIDYLGLMRGDDTGKKPLWQITGEITHALKAMAQKHNVAIVALVQMGRAVDRQKEPTLSDLKGGSDIEADADGVIFMRPKKTEDFLSGDDAWEVDAIIAKNRHGGMGRMQFHWQPQYHNYIPVDNRRSE</sequence>
<evidence type="ECO:0000256" key="7">
    <source>
        <dbReference type="ARBA" id="ARBA00023125"/>
    </source>
</evidence>
<dbReference type="GO" id="GO:0043139">
    <property type="term" value="F:5'-3' DNA helicase activity"/>
    <property type="evidence" value="ECO:0007669"/>
    <property type="project" value="UniProtKB-EC"/>
</dbReference>
<evidence type="ECO:0000256" key="8">
    <source>
        <dbReference type="ARBA" id="ARBA00023235"/>
    </source>
</evidence>
<evidence type="ECO:0000256" key="6">
    <source>
        <dbReference type="ARBA" id="ARBA00022840"/>
    </source>
</evidence>
<proteinExistence type="inferred from homology"/>
<comment type="catalytic activity">
    <reaction evidence="10">
        <text>ATP + H2O = ADP + phosphate + H(+)</text>
        <dbReference type="Rhea" id="RHEA:13065"/>
        <dbReference type="ChEBI" id="CHEBI:15377"/>
        <dbReference type="ChEBI" id="CHEBI:15378"/>
        <dbReference type="ChEBI" id="CHEBI:30616"/>
        <dbReference type="ChEBI" id="CHEBI:43474"/>
        <dbReference type="ChEBI" id="CHEBI:456216"/>
        <dbReference type="EC" id="5.6.2.3"/>
    </reaction>
</comment>
<evidence type="ECO:0000256" key="5">
    <source>
        <dbReference type="ARBA" id="ARBA00022806"/>
    </source>
</evidence>
<dbReference type="GO" id="GO:0016787">
    <property type="term" value="F:hydrolase activity"/>
    <property type="evidence" value="ECO:0007669"/>
    <property type="project" value="UniProtKB-KW"/>
</dbReference>
<feature type="domain" description="SF4 helicase" evidence="11">
    <location>
        <begin position="153"/>
        <end position="412"/>
    </location>
</feature>
<dbReference type="GO" id="GO:0006260">
    <property type="term" value="P:DNA replication"/>
    <property type="evidence" value="ECO:0007669"/>
    <property type="project" value="UniProtKB-KW"/>
</dbReference>
<keyword evidence="2" id="KW-0235">DNA replication</keyword>
<dbReference type="AlphaFoldDB" id="A0A0D8IX08"/>
<dbReference type="InterPro" id="IPR036185">
    <property type="entry name" value="DNA_heli_DnaB-like_N_sf"/>
</dbReference>
<dbReference type="Pfam" id="PF03796">
    <property type="entry name" value="DnaB_C"/>
    <property type="match status" value="1"/>
</dbReference>
<keyword evidence="4" id="KW-0378">Hydrolase</keyword>
<name>A0A0D8IX08_9FIRM</name>
<dbReference type="GeneID" id="42857556"/>
<dbReference type="Proteomes" id="UP000032483">
    <property type="component" value="Unassembled WGS sequence"/>
</dbReference>
<dbReference type="PANTHER" id="PTHR30153:SF2">
    <property type="entry name" value="REPLICATIVE DNA HELICASE"/>
    <property type="match status" value="1"/>
</dbReference>
<dbReference type="InterPro" id="IPR027417">
    <property type="entry name" value="P-loop_NTPase"/>
</dbReference>
<evidence type="ECO:0000259" key="11">
    <source>
        <dbReference type="PROSITE" id="PS51199"/>
    </source>
</evidence>
<evidence type="ECO:0000256" key="3">
    <source>
        <dbReference type="ARBA" id="ARBA00022741"/>
    </source>
</evidence>
<evidence type="ECO:0000256" key="1">
    <source>
        <dbReference type="ARBA" id="ARBA00008428"/>
    </source>
</evidence>
<accession>A0A0D8IX08</accession>
<evidence type="ECO:0000313" key="13">
    <source>
        <dbReference type="Proteomes" id="UP000032483"/>
    </source>
</evidence>
<dbReference type="SUPFAM" id="SSF48024">
    <property type="entry name" value="N-terminal domain of DnaB helicase"/>
    <property type="match status" value="1"/>
</dbReference>
<protein>
    <recommendedName>
        <fullName evidence="9">DNA 5'-3' helicase</fullName>
        <ecNumber evidence="9">5.6.2.3</ecNumber>
    </recommendedName>
</protein>
<dbReference type="InterPro" id="IPR016136">
    <property type="entry name" value="DNA_helicase_N/primase_C"/>
</dbReference>
<dbReference type="PANTHER" id="PTHR30153">
    <property type="entry name" value="REPLICATIVE DNA HELICASE DNAB"/>
    <property type="match status" value="1"/>
</dbReference>
<organism evidence="12 13">
    <name type="scientific">Ruthenibacterium lactatiformans</name>
    <dbReference type="NCBI Taxonomy" id="1550024"/>
    <lineage>
        <taxon>Bacteria</taxon>
        <taxon>Bacillati</taxon>
        <taxon>Bacillota</taxon>
        <taxon>Clostridia</taxon>
        <taxon>Eubacteriales</taxon>
        <taxon>Oscillospiraceae</taxon>
        <taxon>Ruthenibacterium</taxon>
    </lineage>
</organism>
<dbReference type="InterPro" id="IPR007693">
    <property type="entry name" value="DNA_helicase_DnaB-like_N"/>
</dbReference>
<evidence type="ECO:0000256" key="9">
    <source>
        <dbReference type="ARBA" id="ARBA00044969"/>
    </source>
</evidence>
<evidence type="ECO:0000256" key="4">
    <source>
        <dbReference type="ARBA" id="ARBA00022801"/>
    </source>
</evidence>
<comment type="caution">
    <text evidence="12">The sequence shown here is derived from an EMBL/GenBank/DDBJ whole genome shotgun (WGS) entry which is preliminary data.</text>
</comment>